<organism evidence="6 7">
    <name type="scientific">Candidatus Phosphoribacter hodrii</name>
    <dbReference type="NCBI Taxonomy" id="2953743"/>
    <lineage>
        <taxon>Bacteria</taxon>
        <taxon>Bacillati</taxon>
        <taxon>Actinomycetota</taxon>
        <taxon>Actinomycetes</taxon>
        <taxon>Micrococcales</taxon>
        <taxon>Dermatophilaceae</taxon>
        <taxon>Candidatus Phosphoribacter</taxon>
    </lineage>
</organism>
<dbReference type="PANTHER" id="PTHR46796">
    <property type="entry name" value="HTH-TYPE TRANSCRIPTIONAL ACTIVATOR RHAS-RELATED"/>
    <property type="match status" value="1"/>
</dbReference>
<dbReference type="InterPro" id="IPR046532">
    <property type="entry name" value="DUF6597"/>
</dbReference>
<dbReference type="InterPro" id="IPR018060">
    <property type="entry name" value="HTH_AraC"/>
</dbReference>
<dbReference type="SUPFAM" id="SSF46689">
    <property type="entry name" value="Homeodomain-like"/>
    <property type="match status" value="1"/>
</dbReference>
<proteinExistence type="predicted"/>
<comment type="caution">
    <text evidence="6">The sequence shown here is derived from an EMBL/GenBank/DDBJ whole genome shotgun (WGS) entry which is preliminary data.</text>
</comment>
<protein>
    <submittedName>
        <fullName evidence="6">Helix-turn-helix transcriptional regulator</fullName>
    </submittedName>
</protein>
<dbReference type="Proteomes" id="UP000718281">
    <property type="component" value="Unassembled WGS sequence"/>
</dbReference>
<dbReference type="GO" id="GO:0003700">
    <property type="term" value="F:DNA-binding transcription factor activity"/>
    <property type="evidence" value="ECO:0007669"/>
    <property type="project" value="InterPro"/>
</dbReference>
<dbReference type="GO" id="GO:0043565">
    <property type="term" value="F:sequence-specific DNA binding"/>
    <property type="evidence" value="ECO:0007669"/>
    <property type="project" value="InterPro"/>
</dbReference>
<dbReference type="InterPro" id="IPR018062">
    <property type="entry name" value="HTH_AraC-typ_CS"/>
</dbReference>
<dbReference type="InterPro" id="IPR050204">
    <property type="entry name" value="AraC_XylS_family_regulators"/>
</dbReference>
<keyword evidence="2" id="KW-0238">DNA-binding</keyword>
<feature type="region of interest" description="Disordered" evidence="4">
    <location>
        <begin position="278"/>
        <end position="297"/>
    </location>
</feature>
<dbReference type="InterPro" id="IPR009057">
    <property type="entry name" value="Homeodomain-like_sf"/>
</dbReference>
<feature type="domain" description="HTH araC/xylS-type" evidence="5">
    <location>
        <begin position="178"/>
        <end position="279"/>
    </location>
</feature>
<keyword evidence="1" id="KW-0805">Transcription regulation</keyword>
<dbReference type="Pfam" id="PF12833">
    <property type="entry name" value="HTH_18"/>
    <property type="match status" value="1"/>
</dbReference>
<sequence>MGSRPQPSASEQSPDHPVAKAHLRVQGRPSPPVFRHAPAGDLAGLVRHIWVPVWDIPAGEEWEQHVLNYPCCQVVVGSDYARFYGVVRGLSRVTLAGRGWVVGVGLQPGAGWLVAGRSVSALTDTWVDLDEMGMPWSALVPAVRSVMSPDPSDALAQRRAAGILEDAVRRHVVIDEEGLLVNAIVDAVESDQSLLRVDQLAARFALTERSLQRLTRRRLGLTPRWLVQRRRLHEAADRLRRGETDLAGLAAYLGYADQAHLSREFKAVTGHTPATFRATATRADPAGDQSESTRSMQ</sequence>
<evidence type="ECO:0000313" key="7">
    <source>
        <dbReference type="Proteomes" id="UP000718281"/>
    </source>
</evidence>
<dbReference type="Pfam" id="PF20240">
    <property type="entry name" value="DUF6597"/>
    <property type="match status" value="1"/>
</dbReference>
<dbReference type="Gene3D" id="1.10.10.60">
    <property type="entry name" value="Homeodomain-like"/>
    <property type="match status" value="1"/>
</dbReference>
<evidence type="ECO:0000259" key="5">
    <source>
        <dbReference type="PROSITE" id="PS01124"/>
    </source>
</evidence>
<evidence type="ECO:0000256" key="1">
    <source>
        <dbReference type="ARBA" id="ARBA00023015"/>
    </source>
</evidence>
<accession>A0A934X429</accession>
<dbReference type="PROSITE" id="PS00041">
    <property type="entry name" value="HTH_ARAC_FAMILY_1"/>
    <property type="match status" value="1"/>
</dbReference>
<dbReference type="PROSITE" id="PS01124">
    <property type="entry name" value="HTH_ARAC_FAMILY_2"/>
    <property type="match status" value="1"/>
</dbReference>
<dbReference type="EMBL" id="JADIXZ010000004">
    <property type="protein sequence ID" value="MBK6300686.1"/>
    <property type="molecule type" value="Genomic_DNA"/>
</dbReference>
<evidence type="ECO:0000256" key="3">
    <source>
        <dbReference type="ARBA" id="ARBA00023163"/>
    </source>
</evidence>
<evidence type="ECO:0000256" key="4">
    <source>
        <dbReference type="SAM" id="MobiDB-lite"/>
    </source>
</evidence>
<evidence type="ECO:0000256" key="2">
    <source>
        <dbReference type="ARBA" id="ARBA00023125"/>
    </source>
</evidence>
<dbReference type="AlphaFoldDB" id="A0A934X429"/>
<gene>
    <name evidence="6" type="ORF">IPF40_06410</name>
</gene>
<reference evidence="6 7" key="1">
    <citation type="submission" date="2020-10" db="EMBL/GenBank/DDBJ databases">
        <title>Connecting structure to function with the recovery of over 1000 high-quality activated sludge metagenome-assembled genomes encoding full-length rRNA genes using long-read sequencing.</title>
        <authorList>
            <person name="Singleton C.M."/>
            <person name="Petriglieri F."/>
            <person name="Kristensen J.M."/>
            <person name="Kirkegaard R.H."/>
            <person name="Michaelsen T.Y."/>
            <person name="Andersen M.H."/>
            <person name="Karst S.M."/>
            <person name="Dueholm M.S."/>
            <person name="Nielsen P.H."/>
            <person name="Albertsen M."/>
        </authorList>
    </citation>
    <scope>NUCLEOTIDE SEQUENCE [LARGE SCALE GENOMIC DNA]</scope>
    <source>
        <strain evidence="6">AalE_18-Q3-R2-46_BAT3C.188</strain>
    </source>
</reference>
<dbReference type="SMART" id="SM00342">
    <property type="entry name" value="HTH_ARAC"/>
    <property type="match status" value="1"/>
</dbReference>
<evidence type="ECO:0000313" key="6">
    <source>
        <dbReference type="EMBL" id="MBK6300686.1"/>
    </source>
</evidence>
<name>A0A934X429_9MICO</name>
<keyword evidence="3" id="KW-0804">Transcription</keyword>